<dbReference type="InterPro" id="IPR011990">
    <property type="entry name" value="TPR-like_helical_dom_sf"/>
</dbReference>
<name>A0A3B7MNI5_9BACT</name>
<dbReference type="PROSITE" id="PS51257">
    <property type="entry name" value="PROKAR_LIPOPROTEIN"/>
    <property type="match status" value="1"/>
</dbReference>
<evidence type="ECO:0000313" key="8">
    <source>
        <dbReference type="EMBL" id="AXY74506.1"/>
    </source>
</evidence>
<gene>
    <name evidence="8" type="ORF">D3H65_11180</name>
</gene>
<keyword evidence="9" id="KW-1185">Reference proteome</keyword>
<keyword evidence="5" id="KW-0998">Cell outer membrane</keyword>
<evidence type="ECO:0000256" key="3">
    <source>
        <dbReference type="ARBA" id="ARBA00022729"/>
    </source>
</evidence>
<evidence type="ECO:0000256" key="2">
    <source>
        <dbReference type="ARBA" id="ARBA00006275"/>
    </source>
</evidence>
<dbReference type="Gene3D" id="1.25.40.390">
    <property type="match status" value="1"/>
</dbReference>
<evidence type="ECO:0000256" key="1">
    <source>
        <dbReference type="ARBA" id="ARBA00004442"/>
    </source>
</evidence>
<dbReference type="SUPFAM" id="SSF48452">
    <property type="entry name" value="TPR-like"/>
    <property type="match status" value="1"/>
</dbReference>
<evidence type="ECO:0000259" key="6">
    <source>
        <dbReference type="Pfam" id="PF07980"/>
    </source>
</evidence>
<dbReference type="Pfam" id="PF14322">
    <property type="entry name" value="SusD-like_3"/>
    <property type="match status" value="1"/>
</dbReference>
<dbReference type="GO" id="GO:0009279">
    <property type="term" value="C:cell outer membrane"/>
    <property type="evidence" value="ECO:0007669"/>
    <property type="project" value="UniProtKB-SubCell"/>
</dbReference>
<sequence length="615" mass="69809">MNPIIKRTLSILSVAGLVAAAGCDKGWLEPKPQSFFTPENAFNDAAGMRAGLVACARNARIEYYGDNPPILTEMLFSEVSVEGITDKSGPAQDLNLLITPDNTAFDDADHSRIGYYWREGYRGIKYANSVITFIDNAKWNSQEERNAILGSAYFHRALRYYRLANQFGDIPVPLKEYNYPKLDFQTVKREVVLKKIKEDLEFAEKWVSDNVNRGEVTKGAVRHLLTKVYLALGMFDEAITMSTTLINSGTYSLMRNPFGATKKNVIWDLHRPENKSLGENKEGLFMIIDRFGDGQFDGGIRIMRQAVPYWGTYITTPIGRKGTADGVAANIEYVQSNFIGRGIGRCRPTPYSQYEIWDDANDLRHAKGNWMNMEDMVYNDPDLKKPSGTNPPDTSYMKNLRLRHPVTGALLCSDTIRSWFGWPQYKIFIPDAENSPMQGGHTDWYMFRLAETYLLRAEAYFWKGELDNALADINQVRTRAQCAAYLDASQVNMDMILDERARELFFEEPRKTELTRISFLFAKTGKVAENGKTYKLDNFSDDNYFYDRIIANNVFYRTGIVTNHGDKYTISPYHVLWPVPSSAIQANSSARMNQNKGYVGFAGNVPALDTIPIDK</sequence>
<comment type="similarity">
    <text evidence="2">Belongs to the SusD family.</text>
</comment>
<evidence type="ECO:0000256" key="4">
    <source>
        <dbReference type="ARBA" id="ARBA00023136"/>
    </source>
</evidence>
<feature type="domain" description="RagB/SusD" evidence="6">
    <location>
        <begin position="407"/>
        <end position="598"/>
    </location>
</feature>
<evidence type="ECO:0000313" key="9">
    <source>
        <dbReference type="Proteomes" id="UP000263900"/>
    </source>
</evidence>
<feature type="domain" description="SusD-like N-terminal" evidence="7">
    <location>
        <begin position="109"/>
        <end position="230"/>
    </location>
</feature>
<accession>A0A3B7MNI5</accession>
<proteinExistence type="inferred from homology"/>
<organism evidence="8 9">
    <name type="scientific">Paraflavitalea soli</name>
    <dbReference type="NCBI Taxonomy" id="2315862"/>
    <lineage>
        <taxon>Bacteria</taxon>
        <taxon>Pseudomonadati</taxon>
        <taxon>Bacteroidota</taxon>
        <taxon>Chitinophagia</taxon>
        <taxon>Chitinophagales</taxon>
        <taxon>Chitinophagaceae</taxon>
        <taxon>Paraflavitalea</taxon>
    </lineage>
</organism>
<comment type="subcellular location">
    <subcellularLocation>
        <location evidence="1">Cell outer membrane</location>
    </subcellularLocation>
</comment>
<keyword evidence="3" id="KW-0732">Signal</keyword>
<dbReference type="OrthoDB" id="5694214at2"/>
<dbReference type="AlphaFoldDB" id="A0A3B7MNI5"/>
<dbReference type="RefSeq" id="WP_119050393.1">
    <property type="nucleotide sequence ID" value="NZ_CP032157.1"/>
</dbReference>
<evidence type="ECO:0000256" key="5">
    <source>
        <dbReference type="ARBA" id="ARBA00023237"/>
    </source>
</evidence>
<dbReference type="InterPro" id="IPR012944">
    <property type="entry name" value="SusD_RagB_dom"/>
</dbReference>
<dbReference type="InterPro" id="IPR033985">
    <property type="entry name" value="SusD-like_N"/>
</dbReference>
<evidence type="ECO:0000259" key="7">
    <source>
        <dbReference type="Pfam" id="PF14322"/>
    </source>
</evidence>
<protein>
    <submittedName>
        <fullName evidence="8">RagB/SusD family nutrient uptake outer membrane protein</fullName>
    </submittedName>
</protein>
<keyword evidence="4" id="KW-0472">Membrane</keyword>
<reference evidence="8 9" key="1">
    <citation type="submission" date="2018-09" db="EMBL/GenBank/DDBJ databases">
        <title>Genome sequencing of strain 6GH32-13.</title>
        <authorList>
            <person name="Weon H.-Y."/>
            <person name="Heo J."/>
            <person name="Kwon S.-W."/>
        </authorList>
    </citation>
    <scope>NUCLEOTIDE SEQUENCE [LARGE SCALE GENOMIC DNA]</scope>
    <source>
        <strain evidence="8 9">5GH32-13</strain>
    </source>
</reference>
<dbReference type="KEGG" id="pseg:D3H65_11180"/>
<dbReference type="Pfam" id="PF07980">
    <property type="entry name" value="SusD_RagB"/>
    <property type="match status" value="1"/>
</dbReference>
<dbReference type="Proteomes" id="UP000263900">
    <property type="component" value="Chromosome"/>
</dbReference>
<dbReference type="EMBL" id="CP032157">
    <property type="protein sequence ID" value="AXY74506.1"/>
    <property type="molecule type" value="Genomic_DNA"/>
</dbReference>